<organism evidence="3 4">
    <name type="scientific">Pseudomonas amygdali pv. lachrymans str. M301315</name>
    <dbReference type="NCBI Taxonomy" id="629260"/>
    <lineage>
        <taxon>Bacteria</taxon>
        <taxon>Pseudomonadati</taxon>
        <taxon>Pseudomonadota</taxon>
        <taxon>Gammaproteobacteria</taxon>
        <taxon>Pseudomonadales</taxon>
        <taxon>Pseudomonadaceae</taxon>
        <taxon>Pseudomonas</taxon>
        <taxon>Pseudomonas amygdali</taxon>
    </lineage>
</organism>
<dbReference type="InterPro" id="IPR007712">
    <property type="entry name" value="RelE/ParE_toxin"/>
</dbReference>
<dbReference type="SUPFAM" id="SSF143011">
    <property type="entry name" value="RelE-like"/>
    <property type="match status" value="1"/>
</dbReference>
<sequence>MTYNLELDARALKEWHKLGDTVRQQLKKKLATILVAPRVEANRLHALPDCYKIKLRSSGYRLVYQVIDQEVVVFVVAVDKRECPPATADESLTGVDQPSVAAFLAARAASIAASVSWVCSSPLYAS</sequence>
<dbReference type="AlphaFoldDB" id="A0AAD0PVD2"/>
<comment type="similarity">
    <text evidence="1">Belongs to the RelE toxin family.</text>
</comment>
<reference evidence="3 4" key="1">
    <citation type="journal article" date="2011" name="PLoS Pathog.">
        <title>Dynamic evolution of pathogenicity revealed by sequencing and comparative genomics of 19 Pseudomonas syringae isolates.</title>
        <authorList>
            <person name="Baltrus D.A."/>
            <person name="Nishimura M.T."/>
            <person name="Romanchuk A."/>
            <person name="Chang J.H."/>
            <person name="Mukhtar M.S."/>
            <person name="Cherkis K."/>
            <person name="Roach J."/>
            <person name="Grant S.R."/>
            <person name="Jones C.D."/>
            <person name="Dangl J.L."/>
        </authorList>
    </citation>
    <scope>NUCLEOTIDE SEQUENCE [LARGE SCALE GENOMIC DNA]</scope>
    <source>
        <strain evidence="3 4">M301315</strain>
    </source>
</reference>
<dbReference type="Gene3D" id="3.30.2310.20">
    <property type="entry name" value="RelE-like"/>
    <property type="match status" value="1"/>
</dbReference>
<dbReference type="EMBL" id="CP031225">
    <property type="protein sequence ID" value="AXH58648.1"/>
    <property type="molecule type" value="Genomic_DNA"/>
</dbReference>
<evidence type="ECO:0000256" key="2">
    <source>
        <dbReference type="ARBA" id="ARBA00022649"/>
    </source>
</evidence>
<keyword evidence="2" id="KW-1277">Toxin-antitoxin system</keyword>
<protein>
    <submittedName>
        <fullName evidence="3">Type II toxin-antitoxin system RelE/ParE family toxin</fullName>
    </submittedName>
</protein>
<accession>A0AAD0PVD2</accession>
<dbReference type="Pfam" id="PF05016">
    <property type="entry name" value="ParE_toxin"/>
    <property type="match status" value="1"/>
</dbReference>
<gene>
    <name evidence="3" type="ORF">PLA107_028025</name>
</gene>
<dbReference type="Proteomes" id="UP000006426">
    <property type="component" value="Chromosome"/>
</dbReference>
<dbReference type="PANTHER" id="PTHR35601">
    <property type="entry name" value="TOXIN RELE"/>
    <property type="match status" value="1"/>
</dbReference>
<evidence type="ECO:0000313" key="3">
    <source>
        <dbReference type="EMBL" id="AXH58648.1"/>
    </source>
</evidence>
<name>A0AAD0PVD2_PSEAV</name>
<dbReference type="PANTHER" id="PTHR35601:SF2">
    <property type="entry name" value="MRNA INTERFERASE TOXIN RELE"/>
    <property type="match status" value="1"/>
</dbReference>
<dbReference type="NCBIfam" id="TIGR02385">
    <property type="entry name" value="RelE_StbE"/>
    <property type="match status" value="1"/>
</dbReference>
<evidence type="ECO:0000313" key="4">
    <source>
        <dbReference type="Proteomes" id="UP000006426"/>
    </source>
</evidence>
<dbReference type="InterPro" id="IPR035093">
    <property type="entry name" value="RelE/ParE_toxin_dom_sf"/>
</dbReference>
<proteinExistence type="inferred from homology"/>
<evidence type="ECO:0000256" key="1">
    <source>
        <dbReference type="ARBA" id="ARBA00006226"/>
    </source>
</evidence>